<organism evidence="2">
    <name type="scientific">Paraprevotella clara</name>
    <dbReference type="NCBI Taxonomy" id="454154"/>
    <lineage>
        <taxon>Bacteria</taxon>
        <taxon>Pseudomonadati</taxon>
        <taxon>Bacteroidota</taxon>
        <taxon>Bacteroidia</taxon>
        <taxon>Bacteroidales</taxon>
        <taxon>Prevotellaceae</taxon>
        <taxon>Paraprevotella</taxon>
    </lineage>
</organism>
<dbReference type="GO" id="GO:0000272">
    <property type="term" value="P:polysaccharide catabolic process"/>
    <property type="evidence" value="ECO:0007669"/>
    <property type="project" value="InterPro"/>
</dbReference>
<protein>
    <recommendedName>
        <fullName evidence="1">Dockerin domain-containing protein</fullName>
    </recommendedName>
</protein>
<evidence type="ECO:0000259" key="1">
    <source>
        <dbReference type="PROSITE" id="PS51766"/>
    </source>
</evidence>
<dbReference type="RefSeq" id="WP_412442924.1">
    <property type="nucleotide sequence ID" value="NZ_CACRUT010000014.1"/>
</dbReference>
<dbReference type="InterPro" id="IPR018247">
    <property type="entry name" value="EF_Hand_1_Ca_BS"/>
</dbReference>
<dbReference type="GO" id="GO:0004553">
    <property type="term" value="F:hydrolase activity, hydrolyzing O-glycosyl compounds"/>
    <property type="evidence" value="ECO:0007669"/>
    <property type="project" value="InterPro"/>
</dbReference>
<dbReference type="PROSITE" id="PS00018">
    <property type="entry name" value="EF_HAND_1"/>
    <property type="match status" value="1"/>
</dbReference>
<dbReference type="InterPro" id="IPR036439">
    <property type="entry name" value="Dockerin_dom_sf"/>
</dbReference>
<evidence type="ECO:0000313" key="2">
    <source>
        <dbReference type="EMBL" id="VYU15046.1"/>
    </source>
</evidence>
<name>A0A6N3CDE8_9BACT</name>
<dbReference type="SUPFAM" id="SSF63446">
    <property type="entry name" value="Type I dockerin domain"/>
    <property type="match status" value="1"/>
</dbReference>
<reference evidence="2" key="1">
    <citation type="submission" date="2019-11" db="EMBL/GenBank/DDBJ databases">
        <authorList>
            <person name="Feng L."/>
        </authorList>
    </citation>
    <scope>NUCLEOTIDE SEQUENCE</scope>
    <source>
        <strain evidence="2">PclaraLFYP37</strain>
    </source>
</reference>
<dbReference type="Gene3D" id="1.10.1330.10">
    <property type="entry name" value="Dockerin domain"/>
    <property type="match status" value="1"/>
</dbReference>
<dbReference type="InterPro" id="IPR055353">
    <property type="entry name" value="DUF7619"/>
</dbReference>
<feature type="domain" description="Dockerin" evidence="1">
    <location>
        <begin position="1238"/>
        <end position="1304"/>
    </location>
</feature>
<dbReference type="InterPro" id="IPR002105">
    <property type="entry name" value="Dockerin_1_rpt"/>
</dbReference>
<dbReference type="CDD" id="cd14256">
    <property type="entry name" value="Dockerin_I"/>
    <property type="match status" value="1"/>
</dbReference>
<gene>
    <name evidence="2" type="ORF">PCLFYP37_02043</name>
</gene>
<dbReference type="Pfam" id="PF00404">
    <property type="entry name" value="Dockerin_1"/>
    <property type="match status" value="1"/>
</dbReference>
<accession>A0A6N3CDE8</accession>
<sequence length="1316" mass="146448">MRRIIFILCLLCAHWAARGQAKYDYRYWFDGDETTQRTGTSASPSWRMDVPLEGLAYTFHTLHFQVKDTAWSTPVTRYFMKLPEKGPQTFTYWFDHEGGKAQPLTPADGTALIDVASLADGLHTLHVAYGEGAHTGLPRNAIFWKLPIEGQLQYRLWADNDRTLLQAGRYTGAPLMVDVSQMEDGFHTLHAQVEGQASASIPYTKMFIKVPQTEGVDYLTCLFTVDNKLYKQEKVPSEGGLVHWEFDASAIPQGLHKAQGLVVTPSGVATNVQESFFYRTMTTTEKASMQCYYSIDGDTHRTQAGRLDGDLFHFDLDVAGLSDGFHRLSYMLMGNDGTSSRVLTAFFFKTPLGGNGITQYNYWLNDNEDQMHVTELEQRTAPFKLVTLLPVETCPIRSSCFQFEVEDGQPMLYARNDFHMRFYDVSGRITEATEQFVDYKVSQKVTDVEPLEGAEGQVRHKKPEKDGILWYSIEAAIGDSLAIRSNQACTVQIFAPDGEEVYAASGAESVGYGGCHAYKDGTYYVAMHDVTATQGGDIALDYQHIDKYAVLEYDVYTTGNGGYTTITFQGNGFNSLFYIELVNSENDTLKSSDIAHLQDYKVEAMFDFKGAKTGIYDMIFHFLDENRTIPNGLKVEEAVGINITKEVQYPAQYLKNNTVTYTLRLTNNGNNTAYAVPIYTYIGCDTEKGISHVKITGIEIPNILNSIDLSGYTDSERQRLRDIVETQGDDHIFIKQYAKEENNTDSIMVRSNYLFVNLAPLSTKEISITLTAQETVDVWFTAPDYWDTYSDIPDLVQTRASKGTSPNNTWFCCYKDRIECVGTVIANSTSLINSVVSLFPVKNQAQLTIALTDCVAQFGNKMISNIGDQFCNDDHVETEFWKKLNLAASVIDYSSLLSTCLSAALPNMKLYDYWGKVNDAINAFGIGTATTIGNCATAFSTPILNCPPIPPNGGSSVPVNSFDPNDIYGYQAPSGSKAVKKDLEEVYYTIEFENDPEFATTSAHEVTVTDTLDRSRFNLDSFRPTNLKIGNRHVELDGTPSTIKTVDMRPEVNAIAQMELSYNADKGIAKWKFISLDPMTMEPTDNPMSGFLPVNTDGNGIGEVSFQISLLPALDDGELIENRAAIVFDQNEPIITPTWTNVVDTIAPTSTIAACEARNDSTVVLLFEASDNRSGVWKYDLYAQEGTEAPWIKVAEDVESDQYEFKGFSGINYGFCVVATDSAGNVEPKVLEREISQSTFKNGDANGDGVVDVLDATLAIGKYLGKDVHLNFDATDANKDGIIDAMDVSLIRQIYLSTIVRTRTMIEPRTRIKNMK</sequence>
<dbReference type="PROSITE" id="PS51766">
    <property type="entry name" value="DOCKERIN"/>
    <property type="match status" value="1"/>
</dbReference>
<dbReference type="InterPro" id="IPR016134">
    <property type="entry name" value="Dockerin_dom"/>
</dbReference>
<dbReference type="EMBL" id="CACRUT010000014">
    <property type="protein sequence ID" value="VYU15046.1"/>
    <property type="molecule type" value="Genomic_DNA"/>
</dbReference>
<proteinExistence type="predicted"/>
<dbReference type="Pfam" id="PF24595">
    <property type="entry name" value="DUF7619"/>
    <property type="match status" value="1"/>
</dbReference>